<organism evidence="1 2">
    <name type="scientific">Erysiphe neolycopersici</name>
    <dbReference type="NCBI Taxonomy" id="212602"/>
    <lineage>
        <taxon>Eukaryota</taxon>
        <taxon>Fungi</taxon>
        <taxon>Dikarya</taxon>
        <taxon>Ascomycota</taxon>
        <taxon>Pezizomycotina</taxon>
        <taxon>Leotiomycetes</taxon>
        <taxon>Erysiphales</taxon>
        <taxon>Erysiphaceae</taxon>
        <taxon>Erysiphe</taxon>
    </lineage>
</organism>
<protein>
    <submittedName>
        <fullName evidence="1">Uncharacterized protein</fullName>
    </submittedName>
</protein>
<dbReference type="Proteomes" id="UP000286134">
    <property type="component" value="Unassembled WGS sequence"/>
</dbReference>
<dbReference type="EMBL" id="MCFK01003159">
    <property type="protein sequence ID" value="RKF62681.1"/>
    <property type="molecule type" value="Genomic_DNA"/>
</dbReference>
<name>A0A420HZ31_9PEZI</name>
<keyword evidence="2" id="KW-1185">Reference proteome</keyword>
<accession>A0A420HZ31</accession>
<comment type="caution">
    <text evidence="1">The sequence shown here is derived from an EMBL/GenBank/DDBJ whole genome shotgun (WGS) entry which is preliminary data.</text>
</comment>
<dbReference type="AlphaFoldDB" id="A0A420HZ31"/>
<proteinExistence type="predicted"/>
<sequence length="43" mass="4881">MEIIIANALPQLQEVCISKYGPSEIFNANETCYFLSSFTSRNH</sequence>
<evidence type="ECO:0000313" key="1">
    <source>
        <dbReference type="EMBL" id="RKF62681.1"/>
    </source>
</evidence>
<gene>
    <name evidence="1" type="ORF">OnM2_031062</name>
</gene>
<reference evidence="1 2" key="1">
    <citation type="journal article" date="2018" name="BMC Genomics">
        <title>Comparative genome analyses reveal sequence features reflecting distinct modes of host-adaptation between dicot and monocot powdery mildew.</title>
        <authorList>
            <person name="Wu Y."/>
            <person name="Ma X."/>
            <person name="Pan Z."/>
            <person name="Kale S.D."/>
            <person name="Song Y."/>
            <person name="King H."/>
            <person name="Zhang Q."/>
            <person name="Presley C."/>
            <person name="Deng X."/>
            <person name="Wei C.I."/>
            <person name="Xiao S."/>
        </authorList>
    </citation>
    <scope>NUCLEOTIDE SEQUENCE [LARGE SCALE GENOMIC DNA]</scope>
    <source>
        <strain evidence="1">UMSG2</strain>
    </source>
</reference>
<evidence type="ECO:0000313" key="2">
    <source>
        <dbReference type="Proteomes" id="UP000286134"/>
    </source>
</evidence>